<reference evidence="2" key="1">
    <citation type="submission" date="2016-11" db="UniProtKB">
        <authorList>
            <consortium name="WormBaseParasite"/>
        </authorList>
    </citation>
    <scope>IDENTIFICATION</scope>
    <source>
        <strain evidence="2">KR3021</strain>
    </source>
</reference>
<protein>
    <submittedName>
        <fullName evidence="2">BBP1_C domain-containing protein</fullName>
    </submittedName>
</protein>
<evidence type="ECO:0000313" key="2">
    <source>
        <dbReference type="WBParaSite" id="RSKR_0001132800.1"/>
    </source>
</evidence>
<accession>A0AC35UGL1</accession>
<proteinExistence type="predicted"/>
<evidence type="ECO:0000313" key="1">
    <source>
        <dbReference type="Proteomes" id="UP000095286"/>
    </source>
</evidence>
<organism evidence="1 2">
    <name type="scientific">Rhabditophanes sp. KR3021</name>
    <dbReference type="NCBI Taxonomy" id="114890"/>
    <lineage>
        <taxon>Eukaryota</taxon>
        <taxon>Metazoa</taxon>
        <taxon>Ecdysozoa</taxon>
        <taxon>Nematoda</taxon>
        <taxon>Chromadorea</taxon>
        <taxon>Rhabditida</taxon>
        <taxon>Tylenchina</taxon>
        <taxon>Panagrolaimomorpha</taxon>
        <taxon>Strongyloidoidea</taxon>
        <taxon>Alloionematidae</taxon>
        <taxon>Rhabditophanes</taxon>
    </lineage>
</organism>
<dbReference type="Proteomes" id="UP000095286">
    <property type="component" value="Unplaced"/>
</dbReference>
<dbReference type="WBParaSite" id="RSKR_0001132800.1">
    <property type="protein sequence ID" value="RSKR_0001132800.1"/>
    <property type="gene ID" value="RSKR_0001132800"/>
</dbReference>
<sequence>MYKLLHIFKTKKPKHKENEKLSDSYDPDLTLKEYESDEQYINDTAAYHTNKKKPFHKLGPSSCPSKYSDLYNQSCSRSRSKKSNDYVKNVDYSEEKLQHKKYGKSRYDAEYEDDLLRAERHIRNLEKNCALYKKRYYDALEDTKYFKSLYTTLKMNSQINEDNNLKIKIKRIHKENKELHRKLDKLETTIQNNFTGNSILFPSFGMDNSYFKRNNSLHQEDVSTSSMTSISDLGITKSKQLFSSDRTSFRHEPSLGLLEDDQKDEIKNFRTFNDDSSIEYNRSPDEGMHTSLATLTDCNISILYEENEVDDERNSVIEVKNISNIQKFAF</sequence>
<name>A0AC35UGL1_9BILA</name>